<evidence type="ECO:0000256" key="2">
    <source>
        <dbReference type="ARBA" id="ARBA00022729"/>
    </source>
</evidence>
<keyword evidence="2 4" id="KW-0732">Signal</keyword>
<feature type="chain" id="PRO_5040861470" evidence="4">
    <location>
        <begin position="26"/>
        <end position="404"/>
    </location>
</feature>
<dbReference type="Proteomes" id="UP001139054">
    <property type="component" value="Unassembled WGS sequence"/>
</dbReference>
<keyword evidence="3" id="KW-0813">Transport</keyword>
<reference evidence="6" key="1">
    <citation type="submission" date="2022-01" db="EMBL/GenBank/DDBJ databases">
        <title>Genome sequnece data of strain Bradyrhizobium sp. nov.</title>
        <authorList>
            <person name="Zhang J."/>
        </authorList>
    </citation>
    <scope>NUCLEOTIDE SEQUENCE</scope>
    <source>
        <strain evidence="6">WYCCWR 13023</strain>
    </source>
</reference>
<comment type="caution">
    <text evidence="6">The sequence shown here is derived from an EMBL/GenBank/DDBJ whole genome shotgun (WGS) entry which is preliminary data.</text>
</comment>
<name>A0A9X1RJQ0_9BRAD</name>
<feature type="domain" description="Leucine-binding protein" evidence="5">
    <location>
        <begin position="32"/>
        <end position="368"/>
    </location>
</feature>
<dbReference type="InterPro" id="IPR051010">
    <property type="entry name" value="BCAA_transport"/>
</dbReference>
<feature type="signal peptide" evidence="4">
    <location>
        <begin position="1"/>
        <end position="25"/>
    </location>
</feature>
<comment type="similarity">
    <text evidence="1">Belongs to the leucine-binding protein family.</text>
</comment>
<dbReference type="InterPro" id="IPR028082">
    <property type="entry name" value="Peripla_BP_I"/>
</dbReference>
<dbReference type="PANTHER" id="PTHR30483">
    <property type="entry name" value="LEUCINE-SPECIFIC-BINDING PROTEIN"/>
    <property type="match status" value="1"/>
</dbReference>
<evidence type="ECO:0000256" key="4">
    <source>
        <dbReference type="SAM" id="SignalP"/>
    </source>
</evidence>
<sequence>MNPMKFGLPVAAALTAALLSGAATAQVSDDVVKIGVLTDMNGPASAPTGQGSVTAAQMAIDDFGGTVLGKPISIVIGDHQLKADIGAAIARRWYDVDQVDLIVDVPVSAVGLAVQNIANEKKRLFITHSTGTADFHGKFCSPYAMQWVFDTRALAVGTADAVVKRGGDSWFFITDDYAFGHSLERDASSVITANGGKVLGSVKPPLATPDLSSFVLQAQASKAKIIGIAAGPPNNMNEIKTGSEFGVFKGGQQMAALLALITDIHGLGLQAAQGLLLTTSFYWDMDDKTREWSKRYFAKMNKMPTMWQAGVYSSVIHYLNAIKAAGTDDPLKVAAKMRETPVEDFFARHGKLRDDNLMVHDLWLVQVKTPEESKYPWDYYKILATIPGDKAFGPPDPACPMLKK</sequence>
<proteinExistence type="inferred from homology"/>
<evidence type="ECO:0000313" key="7">
    <source>
        <dbReference type="Proteomes" id="UP001139054"/>
    </source>
</evidence>
<dbReference type="GO" id="GO:0006865">
    <property type="term" value="P:amino acid transport"/>
    <property type="evidence" value="ECO:0007669"/>
    <property type="project" value="UniProtKB-KW"/>
</dbReference>
<evidence type="ECO:0000313" key="6">
    <source>
        <dbReference type="EMBL" id="MCG2631450.1"/>
    </source>
</evidence>
<dbReference type="RefSeq" id="WP_237865339.1">
    <property type="nucleotide sequence ID" value="NZ_JAKLTY010000029.1"/>
</dbReference>
<dbReference type="EMBL" id="JAKLTY010000029">
    <property type="protein sequence ID" value="MCG2631450.1"/>
    <property type="molecule type" value="Genomic_DNA"/>
</dbReference>
<accession>A0A9X1RJQ0</accession>
<dbReference type="CDD" id="cd06327">
    <property type="entry name" value="PBP1_SBP-like"/>
    <property type="match status" value="1"/>
</dbReference>
<protein>
    <submittedName>
        <fullName evidence="6">ABC transporter substrate-binding protein</fullName>
    </submittedName>
</protein>
<dbReference type="PANTHER" id="PTHR30483:SF6">
    <property type="entry name" value="PERIPLASMIC BINDING PROTEIN OF ABC TRANSPORTER FOR NATURAL AMINO ACIDS"/>
    <property type="match status" value="1"/>
</dbReference>
<keyword evidence="3" id="KW-0029">Amino-acid transport</keyword>
<dbReference type="Pfam" id="PF13458">
    <property type="entry name" value="Peripla_BP_6"/>
    <property type="match status" value="1"/>
</dbReference>
<gene>
    <name evidence="6" type="ORF">L6654_32960</name>
</gene>
<evidence type="ECO:0000259" key="5">
    <source>
        <dbReference type="Pfam" id="PF13458"/>
    </source>
</evidence>
<dbReference type="SUPFAM" id="SSF53822">
    <property type="entry name" value="Periplasmic binding protein-like I"/>
    <property type="match status" value="1"/>
</dbReference>
<dbReference type="Gene3D" id="3.40.50.2300">
    <property type="match status" value="2"/>
</dbReference>
<dbReference type="AlphaFoldDB" id="A0A9X1RJQ0"/>
<evidence type="ECO:0000256" key="3">
    <source>
        <dbReference type="ARBA" id="ARBA00022970"/>
    </source>
</evidence>
<evidence type="ECO:0000256" key="1">
    <source>
        <dbReference type="ARBA" id="ARBA00010062"/>
    </source>
</evidence>
<organism evidence="6 7">
    <name type="scientific">Bradyrhizobium zhengyangense</name>
    <dbReference type="NCBI Taxonomy" id="2911009"/>
    <lineage>
        <taxon>Bacteria</taxon>
        <taxon>Pseudomonadati</taxon>
        <taxon>Pseudomonadota</taxon>
        <taxon>Alphaproteobacteria</taxon>
        <taxon>Hyphomicrobiales</taxon>
        <taxon>Nitrobacteraceae</taxon>
        <taxon>Bradyrhizobium</taxon>
    </lineage>
</organism>
<dbReference type="InterPro" id="IPR028081">
    <property type="entry name" value="Leu-bd"/>
</dbReference>